<protein>
    <submittedName>
        <fullName evidence="2">Uncharacterized protein</fullName>
    </submittedName>
</protein>
<name>A0A9P5L794_PENCR</name>
<comment type="caution">
    <text evidence="2">The sequence shown here is derived from an EMBL/GenBank/DDBJ whole genome shotgun (WGS) entry which is preliminary data.</text>
</comment>
<dbReference type="EMBL" id="JAAOZQ010000010">
    <property type="protein sequence ID" value="KAF7528460.1"/>
    <property type="molecule type" value="Genomic_DNA"/>
</dbReference>
<feature type="signal peptide" evidence="1">
    <location>
        <begin position="1"/>
        <end position="18"/>
    </location>
</feature>
<evidence type="ECO:0000313" key="2">
    <source>
        <dbReference type="EMBL" id="KAF7528460.1"/>
    </source>
</evidence>
<dbReference type="Proteomes" id="UP000701341">
    <property type="component" value="Unassembled WGS sequence"/>
</dbReference>
<evidence type="ECO:0000313" key="3">
    <source>
        <dbReference type="Proteomes" id="UP000701341"/>
    </source>
</evidence>
<dbReference type="AlphaFoldDB" id="A0A9P5L794"/>
<organism evidence="2 3">
    <name type="scientific">Penicillium crustosum</name>
    <name type="common">Blue mold fungus</name>
    <dbReference type="NCBI Taxonomy" id="36656"/>
    <lineage>
        <taxon>Eukaryota</taxon>
        <taxon>Fungi</taxon>
        <taxon>Dikarya</taxon>
        <taxon>Ascomycota</taxon>
        <taxon>Pezizomycotina</taxon>
        <taxon>Eurotiomycetes</taxon>
        <taxon>Eurotiomycetidae</taxon>
        <taxon>Eurotiales</taxon>
        <taxon>Aspergillaceae</taxon>
        <taxon>Penicillium</taxon>
    </lineage>
</organism>
<keyword evidence="3" id="KW-1185">Reference proteome</keyword>
<reference evidence="2" key="1">
    <citation type="submission" date="2020-02" db="EMBL/GenBank/DDBJ databases">
        <authorList>
            <person name="Lichtner F.J."/>
        </authorList>
    </citation>
    <scope>NUCLEOTIDE SEQUENCE</scope>
    <source>
        <strain evidence="2">G10</strain>
    </source>
</reference>
<feature type="chain" id="PRO_5040445478" evidence="1">
    <location>
        <begin position="19"/>
        <end position="111"/>
    </location>
</feature>
<accession>A0A9P5L794</accession>
<sequence>MLYSTLLYGLSLALFAQGDVTKEHNGRLTTTVILDTPTTGASTTPEGRAFLKLARVDGITGSQIVEVIDEVGEQRLVTYSNDTWNSWNATTDSEIDSQTKYVSAPAESSVM</sequence>
<dbReference type="OrthoDB" id="7776143at2759"/>
<gene>
    <name evidence="2" type="ORF">PCG10_000304</name>
</gene>
<proteinExistence type="predicted"/>
<keyword evidence="1" id="KW-0732">Signal</keyword>
<evidence type="ECO:0000256" key="1">
    <source>
        <dbReference type="SAM" id="SignalP"/>
    </source>
</evidence>